<organism evidence="2">
    <name type="scientific">Arabidopsis thaliana</name>
    <name type="common">Mouse-ear cress</name>
    <dbReference type="NCBI Taxonomy" id="3702"/>
    <lineage>
        <taxon>Eukaryota</taxon>
        <taxon>Viridiplantae</taxon>
        <taxon>Streptophyta</taxon>
        <taxon>Embryophyta</taxon>
        <taxon>Tracheophyta</taxon>
        <taxon>Spermatophyta</taxon>
        <taxon>Magnoliopsida</taxon>
        <taxon>eudicotyledons</taxon>
        <taxon>Gunneridae</taxon>
        <taxon>Pentapetalae</taxon>
        <taxon>rosids</taxon>
        <taxon>malvids</taxon>
        <taxon>Brassicales</taxon>
        <taxon>Brassicaceae</taxon>
        <taxon>Camelineae</taxon>
        <taxon>Arabidopsis</taxon>
    </lineage>
</organism>
<dbReference type="InterPro" id="IPR012337">
    <property type="entry name" value="RNaseH-like_sf"/>
</dbReference>
<dbReference type="GO" id="GO:0003677">
    <property type="term" value="F:DNA binding"/>
    <property type="evidence" value="ECO:0007669"/>
    <property type="project" value="InterPro"/>
</dbReference>
<dbReference type="PIR" id="F86466">
    <property type="entry name" value="F86466"/>
</dbReference>
<dbReference type="EMBL" id="AC007454">
    <property type="protein sequence ID" value="AAD39609.1"/>
    <property type="molecule type" value="Genomic_DNA"/>
</dbReference>
<proteinExistence type="predicted"/>
<accession>Q9XIC9</accession>
<sequence length="112" mass="13450">MTNLISRSSYPTSNLYFMQVWHIEMWLKAMKNLMMKFCIMVVGMQEKFDKYWSEYSDIIVIAAVFDPRLKFSMLQYCFDTLDASISKFKIEHVRKKLKKLFEVYKESKGNCN</sequence>
<dbReference type="Pfam" id="PF14372">
    <property type="entry name" value="hAT-like_RNase-H"/>
    <property type="match status" value="1"/>
</dbReference>
<dbReference type="InterPro" id="IPR025525">
    <property type="entry name" value="hAT-like_transposase_RNase-H"/>
</dbReference>
<reference evidence="2" key="2">
    <citation type="submission" date="1999-06" db="EMBL/GenBank/DDBJ databases">
        <authorList>
            <person name="Theologis"/>
        </authorList>
    </citation>
    <scope>NUCLEOTIDE SEQUENCE</scope>
</reference>
<feature type="domain" description="hAT-like transposase RNase-H fold" evidence="1">
    <location>
        <begin position="6"/>
        <end position="104"/>
    </location>
</feature>
<reference evidence="2" key="1">
    <citation type="submission" date="1999-06" db="EMBL/GenBank/DDBJ databases">
        <title>Arabidopsis thaliana chromosome 1 BAC F23M19 sequence.</title>
        <authorList>
            <person name="Vysotskaia V.S."/>
            <person name="Schwartz J.R."/>
            <person name="Yu G."/>
            <person name="Toriumi M."/>
            <person name="Lenz C."/>
            <person name="Liu S."/>
            <person name="Lee J."/>
            <person name="Liu A."/>
            <person name="Li J."/>
            <person name="Kremenetskaia I."/>
            <person name="Luros J."/>
            <person name="Gonzalez A."/>
            <person name="Altafi H."/>
            <person name="Araujo R."/>
            <person name="Chao Q."/>
            <person name="Conn L."/>
            <person name="Conway A.B."/>
            <person name="Dunn P."/>
            <person name="Hansen N."/>
            <person name="Huizar L."/>
            <person name="Kim C."/>
            <person name="Palm C."/>
            <person name="Rowley D."/>
            <person name="Shinn P."/>
            <person name="Walker M."/>
            <person name="Davis R.W."/>
            <person name="Ecker J.R."/>
            <person name="Federspiel N.A."/>
            <person name="Theologis A."/>
        </authorList>
    </citation>
    <scope>NUCLEOTIDE SEQUENCE</scope>
</reference>
<protein>
    <submittedName>
        <fullName evidence="2">F23M19.9</fullName>
    </submittedName>
</protein>
<dbReference type="PANTHER" id="PTHR23272">
    <property type="entry name" value="BED FINGER-RELATED"/>
    <property type="match status" value="1"/>
</dbReference>
<reference key="3">
    <citation type="journal article" date="2000" name="Nature">
        <title>Sequence and analysis of chromosome 1 of the plant Arabidopsis thaliana.</title>
        <authorList>
            <person name="Theologis A."/>
            <person name="Ecker J.R."/>
            <person name="Palm C.J."/>
            <person name="Federspiel N.A."/>
            <person name="Kaul S."/>
            <person name="White O."/>
            <person name="Alonso J."/>
            <person name="Altafi H."/>
            <person name="Araujo R."/>
            <person name="Bowman C.L."/>
            <person name="Brooks S.Y."/>
            <person name="Buehler E."/>
            <person name="Chan A."/>
            <person name="Chao Q."/>
            <person name="Chen H."/>
            <person name="Cheuk R.F."/>
            <person name="Chin C.W."/>
            <person name="Chung M.K."/>
            <person name="Conn L."/>
            <person name="Conway A.B."/>
            <person name="Conway A.R."/>
            <person name="Creasy T.H."/>
            <person name="Dewar K."/>
            <person name="Dunn P."/>
            <person name="Etgu P."/>
            <person name="Feldblyum T.V."/>
            <person name="Feng J."/>
            <person name="Fong B."/>
            <person name="Fujii C.Y."/>
            <person name="Gill J.E."/>
            <person name="Goldsmith A.D."/>
            <person name="Haas B."/>
            <person name="Hansen N.F."/>
            <person name="Hughes B."/>
            <person name="Huizar L."/>
            <person name="Hunter J.L."/>
            <person name="Jenkins J."/>
            <person name="Johnson-Hopson C."/>
            <person name="Khan S."/>
            <person name="Khaykin E."/>
            <person name="Kim C.J."/>
            <person name="Koo H.L."/>
            <person name="Kremenetskaia I."/>
            <person name="Kurtz D.B."/>
            <person name="Kwan A."/>
            <person name="Lam B."/>
            <person name="Langin-Hooper S."/>
            <person name="Lee A."/>
            <person name="Lee J.M."/>
            <person name="Lenz C.A."/>
            <person name="Li J.H."/>
            <person name="Li Y."/>
            <person name="Lin X."/>
            <person name="Liu S.X."/>
            <person name="Liu Z.A."/>
            <person name="Luros J.S."/>
            <person name="Maiti R."/>
            <person name="Marziali A."/>
            <person name="Militscher J."/>
            <person name="Miranda M."/>
            <person name="Nguyen M."/>
            <person name="Nierman W.C."/>
            <person name="Osborne B.I."/>
            <person name="Pai G."/>
            <person name="Peterson J."/>
            <person name="Pham P.K."/>
            <person name="Rizzo M."/>
            <person name="Rooney T."/>
            <person name="Rowley D."/>
            <person name="Sakano H."/>
            <person name="Salzberg S.L."/>
            <person name="Schwartz J.R."/>
            <person name="Shinn P."/>
            <person name="Southwick A.M."/>
            <person name="Sun H."/>
            <person name="Tallon L.J."/>
            <person name="Tambunga G."/>
            <person name="Toriumi M.J."/>
            <person name="Town C.D."/>
            <person name="Utterback T."/>
            <person name="Van Aken S."/>
            <person name="Vaysberg M."/>
            <person name="Vysotskaia V.S."/>
            <person name="Walker M."/>
            <person name="Wu D."/>
            <person name="Yu G."/>
            <person name="Fraser C.M."/>
            <person name="Venter J.C."/>
            <person name="Davis R.W."/>
        </authorList>
    </citation>
    <scope>NUCLEOTIDE SEQUENCE [LARGE SCALE GENOMIC DNA]</scope>
    <source>
        <strain>cv. Columbia</strain>
    </source>
</reference>
<gene>
    <name evidence="2" type="primary">F23M19.9</name>
</gene>
<name>Q9XIC9_ARATH</name>
<dbReference type="SUPFAM" id="SSF53098">
    <property type="entry name" value="Ribonuclease H-like"/>
    <property type="match status" value="1"/>
</dbReference>
<evidence type="ECO:0000259" key="1">
    <source>
        <dbReference type="Pfam" id="PF14372"/>
    </source>
</evidence>
<dbReference type="PANTHER" id="PTHR23272:SF166">
    <property type="entry name" value="ZINC FINGER BED DOMAIN-CONTAINING PROTEIN RICESLEEPER 2-LIKE ISOFORM X1"/>
    <property type="match status" value="1"/>
</dbReference>
<evidence type="ECO:0000313" key="2">
    <source>
        <dbReference type="EMBL" id="AAD39609.1"/>
    </source>
</evidence>
<dbReference type="AlphaFoldDB" id="Q9XIC9"/>